<dbReference type="Pfam" id="PF00646">
    <property type="entry name" value="F-box"/>
    <property type="match status" value="1"/>
</dbReference>
<accession>A0A834Y789</accession>
<evidence type="ECO:0000313" key="2">
    <source>
        <dbReference type="EMBL" id="KAF7998453.1"/>
    </source>
</evidence>
<sequence length="209" mass="24317">MEWTAATVEHNNVDDSTDEALINILLDNDCLAEILSYLTPMQILETPLVCKKWQTASFLAWKNIKAFYWQRCLYEENCLILILSKCGIYLRYMTLVGVDNAPPDWSDLVPYDDHYGILRIISQYCPNLTYLLIFYENCVESSDLIDLLSNMKKLKFIKLDTYNNCWTKKTRELYESMLSVIPKDIEEIHCSLRENTLVPSESIVAVSFI</sequence>
<proteinExistence type="predicted"/>
<evidence type="ECO:0000313" key="3">
    <source>
        <dbReference type="Proteomes" id="UP000639338"/>
    </source>
</evidence>
<gene>
    <name evidence="2" type="ORF">HCN44_009975</name>
</gene>
<feature type="domain" description="F-box" evidence="1">
    <location>
        <begin position="26"/>
        <end position="56"/>
    </location>
</feature>
<dbReference type="InterPro" id="IPR001810">
    <property type="entry name" value="F-box_dom"/>
</dbReference>
<reference evidence="2 3" key="1">
    <citation type="submission" date="2020-08" db="EMBL/GenBank/DDBJ databases">
        <title>Aphidius gifuensis genome sequencing and assembly.</title>
        <authorList>
            <person name="Du Z."/>
        </authorList>
    </citation>
    <scope>NUCLEOTIDE SEQUENCE [LARGE SCALE GENOMIC DNA]</scope>
    <source>
        <strain evidence="2">YNYX2018</strain>
        <tissue evidence="2">Adults</tissue>
    </source>
</reference>
<dbReference type="EMBL" id="JACMRX010000001">
    <property type="protein sequence ID" value="KAF7998453.1"/>
    <property type="molecule type" value="Genomic_DNA"/>
</dbReference>
<name>A0A834Y789_APHGI</name>
<evidence type="ECO:0000259" key="1">
    <source>
        <dbReference type="Pfam" id="PF00646"/>
    </source>
</evidence>
<comment type="caution">
    <text evidence="2">The sequence shown here is derived from an EMBL/GenBank/DDBJ whole genome shotgun (WGS) entry which is preliminary data.</text>
</comment>
<keyword evidence="3" id="KW-1185">Reference proteome</keyword>
<protein>
    <recommendedName>
        <fullName evidence="1">F-box domain-containing protein</fullName>
    </recommendedName>
</protein>
<dbReference type="AlphaFoldDB" id="A0A834Y789"/>
<dbReference type="OrthoDB" id="549243at2759"/>
<organism evidence="2 3">
    <name type="scientific">Aphidius gifuensis</name>
    <name type="common">Parasitoid wasp</name>
    <dbReference type="NCBI Taxonomy" id="684658"/>
    <lineage>
        <taxon>Eukaryota</taxon>
        <taxon>Metazoa</taxon>
        <taxon>Ecdysozoa</taxon>
        <taxon>Arthropoda</taxon>
        <taxon>Hexapoda</taxon>
        <taxon>Insecta</taxon>
        <taxon>Pterygota</taxon>
        <taxon>Neoptera</taxon>
        <taxon>Endopterygota</taxon>
        <taxon>Hymenoptera</taxon>
        <taxon>Apocrita</taxon>
        <taxon>Ichneumonoidea</taxon>
        <taxon>Braconidae</taxon>
        <taxon>Aphidiinae</taxon>
        <taxon>Aphidius</taxon>
    </lineage>
</organism>
<dbReference type="Gene3D" id="1.20.1280.50">
    <property type="match status" value="1"/>
</dbReference>
<dbReference type="InterPro" id="IPR036047">
    <property type="entry name" value="F-box-like_dom_sf"/>
</dbReference>
<dbReference type="SUPFAM" id="SSF81383">
    <property type="entry name" value="F-box domain"/>
    <property type="match status" value="1"/>
</dbReference>
<dbReference type="Proteomes" id="UP000639338">
    <property type="component" value="Unassembled WGS sequence"/>
</dbReference>